<dbReference type="InterPro" id="IPR009045">
    <property type="entry name" value="Zn_M74/Hedgehog-like"/>
</dbReference>
<accession>A0A9X2BY16</accession>
<dbReference type="Proteomes" id="UP001139353">
    <property type="component" value="Unassembled WGS sequence"/>
</dbReference>
<dbReference type="Pfam" id="PF02557">
    <property type="entry name" value="VanY"/>
    <property type="match status" value="1"/>
</dbReference>
<dbReference type="RefSeq" id="WP_275680968.1">
    <property type="nucleotide sequence ID" value="NZ_JAJLJH010000001.1"/>
</dbReference>
<dbReference type="AlphaFoldDB" id="A0A9X2BY16"/>
<dbReference type="InterPro" id="IPR052179">
    <property type="entry name" value="DD-CPase-like"/>
</dbReference>
<dbReference type="InterPro" id="IPR003709">
    <property type="entry name" value="VanY-like_core_dom"/>
</dbReference>
<dbReference type="GO" id="GO:0006508">
    <property type="term" value="P:proteolysis"/>
    <property type="evidence" value="ECO:0007669"/>
    <property type="project" value="InterPro"/>
</dbReference>
<feature type="domain" description="D-alanyl-D-alanine carboxypeptidase-like core" evidence="1">
    <location>
        <begin position="26"/>
        <end position="178"/>
    </location>
</feature>
<evidence type="ECO:0000313" key="3">
    <source>
        <dbReference type="Proteomes" id="UP001139353"/>
    </source>
</evidence>
<dbReference type="GO" id="GO:0008233">
    <property type="term" value="F:peptidase activity"/>
    <property type="evidence" value="ECO:0007669"/>
    <property type="project" value="InterPro"/>
</dbReference>
<name>A0A9X2BY16_9BURK</name>
<dbReference type="EMBL" id="JAJLJH010000001">
    <property type="protein sequence ID" value="MCK9684947.1"/>
    <property type="molecule type" value="Genomic_DNA"/>
</dbReference>
<dbReference type="CDD" id="cd14847">
    <property type="entry name" value="DD-carboxypeptidase_like"/>
    <property type="match status" value="1"/>
</dbReference>
<dbReference type="Gene3D" id="3.30.1380.10">
    <property type="match status" value="1"/>
</dbReference>
<sequence length="231" mass="25856">MFDELEVTGRVRTHVVQYDAPRFAAHPDAAAAFLRLRAAAARDGIELRPYSSFRGYDAQARIWAAKYGGRATLYDMAGQPRDRRGMSEDDVIWHILDWSALPGASRHQWGSEIDVVDGAVMPPGYKPQLLPSEVADGGLFAPLHRWLDAHIHAHGFFRPYARFKGGMFPEPWHLSYAPVSMRAIDDLTLDVLRRATEASDLPGKARVLELLPGILERHVRNIVPPPADCAW</sequence>
<proteinExistence type="predicted"/>
<dbReference type="SUPFAM" id="SSF55166">
    <property type="entry name" value="Hedgehog/DD-peptidase"/>
    <property type="match status" value="1"/>
</dbReference>
<gene>
    <name evidence="2" type="ORF">LPC04_04410</name>
</gene>
<reference evidence="2" key="1">
    <citation type="submission" date="2021-11" db="EMBL/GenBank/DDBJ databases">
        <title>BS-T2-15 a new species belonging to the Comamonadaceae family isolated from the soil of a French oak forest.</title>
        <authorList>
            <person name="Mieszkin S."/>
            <person name="Alain K."/>
        </authorList>
    </citation>
    <scope>NUCLEOTIDE SEQUENCE</scope>
    <source>
        <strain evidence="2">BS-T2-15</strain>
    </source>
</reference>
<protein>
    <submittedName>
        <fullName evidence="2">M15 family metallopeptidase</fullName>
    </submittedName>
</protein>
<organism evidence="2 3">
    <name type="scientific">Scleromatobacter humisilvae</name>
    <dbReference type="NCBI Taxonomy" id="2897159"/>
    <lineage>
        <taxon>Bacteria</taxon>
        <taxon>Pseudomonadati</taxon>
        <taxon>Pseudomonadota</taxon>
        <taxon>Betaproteobacteria</taxon>
        <taxon>Burkholderiales</taxon>
        <taxon>Sphaerotilaceae</taxon>
        <taxon>Scleromatobacter</taxon>
    </lineage>
</organism>
<dbReference type="PANTHER" id="PTHR34385:SF1">
    <property type="entry name" value="PEPTIDOGLYCAN L-ALANYL-D-GLUTAMATE ENDOPEPTIDASE CWLK"/>
    <property type="match status" value="1"/>
</dbReference>
<evidence type="ECO:0000313" key="2">
    <source>
        <dbReference type="EMBL" id="MCK9684947.1"/>
    </source>
</evidence>
<dbReference type="PANTHER" id="PTHR34385">
    <property type="entry name" value="D-ALANYL-D-ALANINE CARBOXYPEPTIDASE"/>
    <property type="match status" value="1"/>
</dbReference>
<comment type="caution">
    <text evidence="2">The sequence shown here is derived from an EMBL/GenBank/DDBJ whole genome shotgun (WGS) entry which is preliminary data.</text>
</comment>
<keyword evidence="3" id="KW-1185">Reference proteome</keyword>
<evidence type="ECO:0000259" key="1">
    <source>
        <dbReference type="Pfam" id="PF02557"/>
    </source>
</evidence>